<comment type="caution">
    <text evidence="4">The sequence shown here is derived from an EMBL/GenBank/DDBJ whole genome shotgun (WGS) entry which is preliminary data.</text>
</comment>
<dbReference type="OrthoDB" id="284184at2759"/>
<dbReference type="InParanoid" id="G7DZD6"/>
<dbReference type="InterPro" id="IPR000073">
    <property type="entry name" value="AB_hydrolase_1"/>
</dbReference>
<gene>
    <name evidence="4" type="primary">Mo02604</name>
    <name evidence="4" type="ORF">E5Q_02604</name>
</gene>
<dbReference type="RefSeq" id="XP_014570941.1">
    <property type="nucleotide sequence ID" value="XM_014715455.1"/>
</dbReference>
<evidence type="ECO:0000259" key="3">
    <source>
        <dbReference type="Pfam" id="PF00561"/>
    </source>
</evidence>
<reference evidence="4 5" key="1">
    <citation type="journal article" date="2011" name="J. Gen. Appl. Microbiol.">
        <title>Draft genome sequencing of the enigmatic basidiomycete Mixia osmundae.</title>
        <authorList>
            <person name="Nishida H."/>
            <person name="Nagatsuka Y."/>
            <person name="Sugiyama J."/>
        </authorList>
    </citation>
    <scope>NUCLEOTIDE SEQUENCE [LARGE SCALE GENOMIC DNA]</scope>
    <source>
        <strain evidence="5">CBS 9802 / IAM 14324 / JCM 22182 / KY 12970</strain>
    </source>
</reference>
<protein>
    <recommendedName>
        <fullName evidence="3">AB hydrolase-1 domain-containing protein</fullName>
    </recommendedName>
</protein>
<dbReference type="OMA" id="YQIPMLV"/>
<reference evidence="4 5" key="2">
    <citation type="journal article" date="2012" name="Open Biol.">
        <title>Characteristics of nucleosomes and linker DNA regions on the genome of the basidiomycete Mixia osmundae revealed by mono- and dinucleosome mapping.</title>
        <authorList>
            <person name="Nishida H."/>
            <person name="Kondo S."/>
            <person name="Matsumoto T."/>
            <person name="Suzuki Y."/>
            <person name="Yoshikawa H."/>
            <person name="Taylor T.D."/>
            <person name="Sugiyama J."/>
        </authorList>
    </citation>
    <scope>NUCLEOTIDE SEQUENCE [LARGE SCALE GENOMIC DNA]</scope>
    <source>
        <strain evidence="5">CBS 9802 / IAM 14324 / JCM 22182 / KY 12970</strain>
    </source>
</reference>
<proteinExistence type="inferred from homology"/>
<dbReference type="Gene3D" id="3.40.50.1820">
    <property type="entry name" value="alpha/beta hydrolase"/>
    <property type="match status" value="1"/>
</dbReference>
<sequence>MSNDIIDPTAYKHRTCITRTHRHRYHYVEQVPLRDTTHAPVVLLLHGFPDLWYGWRYQIKALAQHGCRVICPSMIGYHETSKPNDAKYYTLKSACLDLSELLDELDIKSVICIGHDWGGATAWRFGQYYPERTRAVASVCTSYFAPPPARADFIPLEQLTDTLLPNFGYQLWFATDEAAEVLQECLNEFIGAGFSPSLMRTLRKSPHRGTEKAENWTRKGELRSSMLRRLEARRAGNGVQLPANEPERDYYLATFGKNGLAPALSWYKTTRLNFDDERGMPRKYPVGIPALFMPAEYDAALPLWMSQNIQNYFAPGQLEVDLIRGGDHWVLQDEAVRDAVTARMITFVERVLRKENAKL</sequence>
<dbReference type="PANTHER" id="PTHR43329">
    <property type="entry name" value="EPOXIDE HYDROLASE"/>
    <property type="match status" value="1"/>
</dbReference>
<dbReference type="AlphaFoldDB" id="G7DZD6"/>
<dbReference type="GO" id="GO:0016787">
    <property type="term" value="F:hydrolase activity"/>
    <property type="evidence" value="ECO:0007669"/>
    <property type="project" value="UniProtKB-KW"/>
</dbReference>
<evidence type="ECO:0000313" key="5">
    <source>
        <dbReference type="Proteomes" id="UP000009131"/>
    </source>
</evidence>
<dbReference type="PRINTS" id="PR00412">
    <property type="entry name" value="EPOXHYDRLASE"/>
</dbReference>
<dbReference type="STRING" id="764103.G7DZD6"/>
<evidence type="ECO:0000256" key="2">
    <source>
        <dbReference type="ARBA" id="ARBA00038334"/>
    </source>
</evidence>
<dbReference type="eggNOG" id="KOG4178">
    <property type="taxonomic scope" value="Eukaryota"/>
</dbReference>
<feature type="domain" description="AB hydrolase-1" evidence="3">
    <location>
        <begin position="40"/>
        <end position="331"/>
    </location>
</feature>
<organism evidence="4 5">
    <name type="scientific">Mixia osmundae (strain CBS 9802 / IAM 14324 / JCM 22182 / KY 12970)</name>
    <dbReference type="NCBI Taxonomy" id="764103"/>
    <lineage>
        <taxon>Eukaryota</taxon>
        <taxon>Fungi</taxon>
        <taxon>Dikarya</taxon>
        <taxon>Basidiomycota</taxon>
        <taxon>Pucciniomycotina</taxon>
        <taxon>Mixiomycetes</taxon>
        <taxon>Mixiales</taxon>
        <taxon>Mixiaceae</taxon>
        <taxon>Mixia</taxon>
    </lineage>
</organism>
<dbReference type="InterPro" id="IPR029058">
    <property type="entry name" value="AB_hydrolase_fold"/>
</dbReference>
<dbReference type="SUPFAM" id="SSF53474">
    <property type="entry name" value="alpha/beta-Hydrolases"/>
    <property type="match status" value="1"/>
</dbReference>
<keyword evidence="1" id="KW-0378">Hydrolase</keyword>
<dbReference type="Pfam" id="PF00561">
    <property type="entry name" value="Abhydrolase_1"/>
    <property type="match status" value="1"/>
</dbReference>
<accession>G7DZD6</accession>
<dbReference type="HOGENOM" id="CLU_020336_7_0_1"/>
<comment type="similarity">
    <text evidence="2">Belongs to the AB hydrolase superfamily. Epoxide hydrolase family.</text>
</comment>
<keyword evidence="5" id="KW-1185">Reference proteome</keyword>
<evidence type="ECO:0000313" key="4">
    <source>
        <dbReference type="EMBL" id="GAA95946.1"/>
    </source>
</evidence>
<name>G7DZD6_MIXOS</name>
<dbReference type="InterPro" id="IPR000639">
    <property type="entry name" value="Epox_hydrolase-like"/>
</dbReference>
<evidence type="ECO:0000256" key="1">
    <source>
        <dbReference type="ARBA" id="ARBA00022801"/>
    </source>
</evidence>
<dbReference type="Proteomes" id="UP000009131">
    <property type="component" value="Unassembled WGS sequence"/>
</dbReference>
<dbReference type="EMBL" id="BABT02000068">
    <property type="protein sequence ID" value="GAA95946.1"/>
    <property type="molecule type" value="Genomic_DNA"/>
</dbReference>